<dbReference type="Proteomes" id="UP000692954">
    <property type="component" value="Unassembled WGS sequence"/>
</dbReference>
<protein>
    <submittedName>
        <fullName evidence="1">Uncharacterized protein</fullName>
    </submittedName>
</protein>
<reference evidence="1" key="1">
    <citation type="submission" date="2021-01" db="EMBL/GenBank/DDBJ databases">
        <authorList>
            <consortium name="Genoscope - CEA"/>
            <person name="William W."/>
        </authorList>
    </citation>
    <scope>NUCLEOTIDE SEQUENCE</scope>
</reference>
<accession>A0A8S1QNV6</accession>
<dbReference type="EMBL" id="CAJJDN010000113">
    <property type="protein sequence ID" value="CAD8117236.1"/>
    <property type="molecule type" value="Genomic_DNA"/>
</dbReference>
<sequence length="231" mass="26971">MQITNTTQSSSRYSFNHIVLTGSNSILYSLNKFKRSSLKNKYCKQNEDYFPSSTLAQLRRKSCCCSECGQLSNFQFKQLNNNASIRQNNLYLKSTSICQSVKLINQSTRASVIFQRHHSRMNTYGETQLSQVYNLTPTRISPIKQKQGSQNKLRFYLQNKTLQQVKRNRQFQLNLITVHQCNKDQEQQITNKLIVKSPLTQRKSKPDVRPYLSHLKLKPICIKNQVTHFEI</sequence>
<evidence type="ECO:0000313" key="2">
    <source>
        <dbReference type="Proteomes" id="UP000692954"/>
    </source>
</evidence>
<dbReference type="AlphaFoldDB" id="A0A8S1QNV6"/>
<proteinExistence type="predicted"/>
<name>A0A8S1QNV6_9CILI</name>
<dbReference type="OrthoDB" id="288485at2759"/>
<gene>
    <name evidence="1" type="ORF">PSON_ATCC_30995.1.T1130090</name>
</gene>
<keyword evidence="2" id="KW-1185">Reference proteome</keyword>
<comment type="caution">
    <text evidence="1">The sequence shown here is derived from an EMBL/GenBank/DDBJ whole genome shotgun (WGS) entry which is preliminary data.</text>
</comment>
<organism evidence="1 2">
    <name type="scientific">Paramecium sonneborni</name>
    <dbReference type="NCBI Taxonomy" id="65129"/>
    <lineage>
        <taxon>Eukaryota</taxon>
        <taxon>Sar</taxon>
        <taxon>Alveolata</taxon>
        <taxon>Ciliophora</taxon>
        <taxon>Intramacronucleata</taxon>
        <taxon>Oligohymenophorea</taxon>
        <taxon>Peniculida</taxon>
        <taxon>Parameciidae</taxon>
        <taxon>Paramecium</taxon>
    </lineage>
</organism>
<evidence type="ECO:0000313" key="1">
    <source>
        <dbReference type="EMBL" id="CAD8117236.1"/>
    </source>
</evidence>